<keyword evidence="3" id="KW-0285">Flavoprotein</keyword>
<dbReference type="GO" id="GO:0005737">
    <property type="term" value="C:cytoplasm"/>
    <property type="evidence" value="ECO:0007669"/>
    <property type="project" value="TreeGrafter"/>
</dbReference>
<protein>
    <submittedName>
        <fullName evidence="6">FAD-binding oxidoreductase</fullName>
    </submittedName>
</protein>
<dbReference type="EMBL" id="JALAOH010000005">
    <property type="protein sequence ID" value="MCY8315583.1"/>
    <property type="molecule type" value="Genomic_DNA"/>
</dbReference>
<comment type="cofactor">
    <cofactor evidence="1">
        <name>FAD</name>
        <dbReference type="ChEBI" id="CHEBI:57692"/>
    </cofactor>
</comment>
<feature type="domain" description="FAD dependent oxidoreductase" evidence="5">
    <location>
        <begin position="3"/>
        <end position="351"/>
    </location>
</feature>
<dbReference type="GO" id="GO:0016491">
    <property type="term" value="F:oxidoreductase activity"/>
    <property type="evidence" value="ECO:0007669"/>
    <property type="project" value="UniProtKB-KW"/>
</dbReference>
<comment type="caution">
    <text evidence="6">The sequence shown here is derived from an EMBL/GenBank/DDBJ whole genome shotgun (WGS) entry which is preliminary data.</text>
</comment>
<evidence type="ECO:0000256" key="1">
    <source>
        <dbReference type="ARBA" id="ARBA00001974"/>
    </source>
</evidence>
<dbReference type="Gene3D" id="3.50.50.60">
    <property type="entry name" value="FAD/NAD(P)-binding domain"/>
    <property type="match status" value="1"/>
</dbReference>
<organism evidence="6 7">
    <name type="scientific">Bacillus vallismortis</name>
    <dbReference type="NCBI Taxonomy" id="72361"/>
    <lineage>
        <taxon>Bacteria</taxon>
        <taxon>Bacillati</taxon>
        <taxon>Bacillota</taxon>
        <taxon>Bacilli</taxon>
        <taxon>Bacillales</taxon>
        <taxon>Bacillaceae</taxon>
        <taxon>Bacillus</taxon>
    </lineage>
</organism>
<dbReference type="Pfam" id="PF01266">
    <property type="entry name" value="DAO"/>
    <property type="match status" value="1"/>
</dbReference>
<evidence type="ECO:0000256" key="4">
    <source>
        <dbReference type="ARBA" id="ARBA00023002"/>
    </source>
</evidence>
<keyword evidence="4" id="KW-0560">Oxidoreductase</keyword>
<evidence type="ECO:0000313" key="6">
    <source>
        <dbReference type="EMBL" id="MCY8315583.1"/>
    </source>
</evidence>
<evidence type="ECO:0000259" key="5">
    <source>
        <dbReference type="Pfam" id="PF01266"/>
    </source>
</evidence>
<dbReference type="SUPFAM" id="SSF54373">
    <property type="entry name" value="FAD-linked reductases, C-terminal domain"/>
    <property type="match status" value="1"/>
</dbReference>
<dbReference type="AlphaFoldDB" id="A0AAP3CFA1"/>
<sequence length="373" mass="40474">MKMIVVGAGILGASTAYQLAKMGAEVLVIDRKDKGRATHAAKGIICPWLSPRQNPAWYKLAKAGAHFYPGFIEGLRKEGEIETGYAPVGALSIHHEKEKIEKIEKRVQERKQYAPEIGDISFLSEIQTAGMFPLLAKRYHSIHISGAARVDGEMLRDALLRAAQRMGAVVLTGDAKLQYHAKRVTGVTVGDESYAADEVIVCAGVWADQLLAPLGIRFKVSVQKAQIIYVQIPDANHMDSWPAIMPPSKEYLLAYADKRMAIGATREDIEGHDVRITAGGLQELLNKGLEMAPGLANSTFQEARVGLRPFTPGDVPVIGPLPGWDGIIAANGLGSSGLTMGPYMGQQLAKLALRMDVDIDVEDYDIQKAAEVH</sequence>
<dbReference type="Gene3D" id="3.30.9.10">
    <property type="entry name" value="D-Amino Acid Oxidase, subunit A, domain 2"/>
    <property type="match status" value="1"/>
</dbReference>
<dbReference type="PANTHER" id="PTHR13847">
    <property type="entry name" value="SARCOSINE DEHYDROGENASE-RELATED"/>
    <property type="match status" value="1"/>
</dbReference>
<dbReference type="InterPro" id="IPR006076">
    <property type="entry name" value="FAD-dep_OxRdtase"/>
</dbReference>
<comment type="similarity">
    <text evidence="2">Belongs to the DadA oxidoreductase family.</text>
</comment>
<dbReference type="RefSeq" id="WP_010329205.1">
    <property type="nucleotide sequence ID" value="NZ_CBDIAD010000044.1"/>
</dbReference>
<dbReference type="SUPFAM" id="SSF51905">
    <property type="entry name" value="FAD/NAD(P)-binding domain"/>
    <property type="match status" value="1"/>
</dbReference>
<evidence type="ECO:0000313" key="7">
    <source>
        <dbReference type="Proteomes" id="UP001067121"/>
    </source>
</evidence>
<accession>A0AAP3CFA1</accession>
<reference evidence="6" key="1">
    <citation type="submission" date="2022-02" db="EMBL/GenBank/DDBJ databases">
        <title>Crop Bioprotection Bacillus Genome Sequencing.</title>
        <authorList>
            <person name="Dunlap C."/>
        </authorList>
    </citation>
    <scope>NUCLEOTIDE SEQUENCE</scope>
    <source>
        <strain evidence="6">98-1</strain>
    </source>
</reference>
<dbReference type="InterPro" id="IPR036188">
    <property type="entry name" value="FAD/NAD-bd_sf"/>
</dbReference>
<gene>
    <name evidence="6" type="ORF">MOC71_02195</name>
</gene>
<dbReference type="PANTHER" id="PTHR13847:SF286">
    <property type="entry name" value="D-AMINO ACID DEHYDROGENASE"/>
    <property type="match status" value="1"/>
</dbReference>
<evidence type="ECO:0000256" key="2">
    <source>
        <dbReference type="ARBA" id="ARBA00009410"/>
    </source>
</evidence>
<proteinExistence type="inferred from homology"/>
<evidence type="ECO:0000256" key="3">
    <source>
        <dbReference type="ARBA" id="ARBA00022630"/>
    </source>
</evidence>
<name>A0AAP3CFA1_BACVA</name>
<dbReference type="Proteomes" id="UP001067121">
    <property type="component" value="Unassembled WGS sequence"/>
</dbReference>